<reference evidence="1" key="1">
    <citation type="journal article" date="2014" name="Front. Microbiol.">
        <title>High frequency of phylogenetically diverse reductive dehalogenase-homologous genes in deep subseafloor sedimentary metagenomes.</title>
        <authorList>
            <person name="Kawai M."/>
            <person name="Futagami T."/>
            <person name="Toyoda A."/>
            <person name="Takaki Y."/>
            <person name="Nishi S."/>
            <person name="Hori S."/>
            <person name="Arai W."/>
            <person name="Tsubouchi T."/>
            <person name="Morono Y."/>
            <person name="Uchiyama I."/>
            <person name="Ito T."/>
            <person name="Fujiyama A."/>
            <person name="Inagaki F."/>
            <person name="Takami H."/>
        </authorList>
    </citation>
    <scope>NUCLEOTIDE SEQUENCE</scope>
    <source>
        <strain evidence="1">Expedition CK06-06</strain>
    </source>
</reference>
<evidence type="ECO:0000313" key="1">
    <source>
        <dbReference type="EMBL" id="GAG13359.1"/>
    </source>
</evidence>
<proteinExistence type="predicted"/>
<sequence>YQLASRVRKQIYNLTGLEPICPDKPDWFVQMCAARLPEVDVESLQKRLYDEFGIEVVTRRWNDQPLIRVSFQAYNDQADADALVHALGQLLPL</sequence>
<dbReference type="InterPro" id="IPR015424">
    <property type="entry name" value="PyrdxlP-dep_Trfase"/>
</dbReference>
<feature type="non-terminal residue" evidence="1">
    <location>
        <position position="1"/>
    </location>
</feature>
<organism evidence="1">
    <name type="scientific">marine sediment metagenome</name>
    <dbReference type="NCBI Taxonomy" id="412755"/>
    <lineage>
        <taxon>unclassified sequences</taxon>
        <taxon>metagenomes</taxon>
        <taxon>ecological metagenomes</taxon>
    </lineage>
</organism>
<dbReference type="AlphaFoldDB" id="X0V592"/>
<name>X0V592_9ZZZZ</name>
<comment type="caution">
    <text evidence="1">The sequence shown here is derived from an EMBL/GenBank/DDBJ whole genome shotgun (WGS) entry which is preliminary data.</text>
</comment>
<accession>X0V592</accession>
<evidence type="ECO:0008006" key="2">
    <source>
        <dbReference type="Google" id="ProtNLM"/>
    </source>
</evidence>
<dbReference type="SUPFAM" id="SSF53383">
    <property type="entry name" value="PLP-dependent transferases"/>
    <property type="match status" value="1"/>
</dbReference>
<dbReference type="InterPro" id="IPR015422">
    <property type="entry name" value="PyrdxlP-dep_Trfase_small"/>
</dbReference>
<gene>
    <name evidence="1" type="ORF">S01H1_35767</name>
</gene>
<protein>
    <recommendedName>
        <fullName evidence="2">Aminotransferase class I/classII domain-containing protein</fullName>
    </recommendedName>
</protein>
<dbReference type="EMBL" id="BARS01022362">
    <property type="protein sequence ID" value="GAG13359.1"/>
    <property type="molecule type" value="Genomic_DNA"/>
</dbReference>
<dbReference type="Gene3D" id="3.90.1150.10">
    <property type="entry name" value="Aspartate Aminotransferase, domain 1"/>
    <property type="match status" value="1"/>
</dbReference>